<evidence type="ECO:0000313" key="2">
    <source>
        <dbReference type="Proteomes" id="UP000002669"/>
    </source>
</evidence>
<dbReference type="Proteomes" id="UP000002669">
    <property type="component" value="Unassembled WGS sequence"/>
</dbReference>
<dbReference type="HOGENOM" id="CLU_2276820_0_0_1"/>
<dbReference type="EMBL" id="DS989825">
    <property type="protein sequence ID" value="EFR02269.1"/>
    <property type="molecule type" value="Genomic_DNA"/>
</dbReference>
<protein>
    <submittedName>
        <fullName evidence="1">Uncharacterized protein</fullName>
    </submittedName>
</protein>
<reference evidence="2" key="1">
    <citation type="journal article" date="2012" name="MBio">
        <title>Comparative genome analysis of Trichophyton rubrum and related dermatophytes reveals candidate genes involved in infection.</title>
        <authorList>
            <person name="Martinez D.A."/>
            <person name="Oliver B.G."/>
            <person name="Graeser Y."/>
            <person name="Goldberg J.M."/>
            <person name="Li W."/>
            <person name="Martinez-Rossi N.M."/>
            <person name="Monod M."/>
            <person name="Shelest E."/>
            <person name="Barton R.C."/>
            <person name="Birch E."/>
            <person name="Brakhage A.A."/>
            <person name="Chen Z."/>
            <person name="Gurr S.J."/>
            <person name="Heiman D."/>
            <person name="Heitman J."/>
            <person name="Kosti I."/>
            <person name="Rossi A."/>
            <person name="Saif S."/>
            <person name="Samalova M."/>
            <person name="Saunders C.W."/>
            <person name="Shea T."/>
            <person name="Summerbell R.C."/>
            <person name="Xu J."/>
            <person name="Young S."/>
            <person name="Zeng Q."/>
            <person name="Birren B.W."/>
            <person name="Cuomo C.A."/>
            <person name="White T.C."/>
        </authorList>
    </citation>
    <scope>NUCLEOTIDE SEQUENCE [LARGE SCALE GENOMIC DNA]</scope>
    <source>
        <strain evidence="2">ATCC MYA-4604 / CBS 118893</strain>
    </source>
</reference>
<dbReference type="InParanoid" id="E4UVE2"/>
<dbReference type="RefSeq" id="XP_003172680.1">
    <property type="nucleotide sequence ID" value="XM_003172632.1"/>
</dbReference>
<dbReference type="AlphaFoldDB" id="E4UVE2"/>
<gene>
    <name evidence="1" type="ORF">MGYG_05270</name>
</gene>
<keyword evidence="2" id="KW-1185">Reference proteome</keyword>
<proteinExistence type="predicted"/>
<organism evidence="2">
    <name type="scientific">Arthroderma gypseum (strain ATCC MYA-4604 / CBS 118893)</name>
    <name type="common">Microsporum gypseum</name>
    <dbReference type="NCBI Taxonomy" id="535722"/>
    <lineage>
        <taxon>Eukaryota</taxon>
        <taxon>Fungi</taxon>
        <taxon>Dikarya</taxon>
        <taxon>Ascomycota</taxon>
        <taxon>Pezizomycotina</taxon>
        <taxon>Eurotiomycetes</taxon>
        <taxon>Eurotiomycetidae</taxon>
        <taxon>Onygenales</taxon>
        <taxon>Arthrodermataceae</taxon>
        <taxon>Nannizzia</taxon>
    </lineage>
</organism>
<sequence>MSSAAATTWQGAEVQVGAETVPFLALALALVLGVTGDFHGREWASRLTVELPLHGPYEHPGCIHTYMRIYTSATESSMYILTLSFFLSWGEENTALSNAGKQ</sequence>
<dbReference type="GeneID" id="10027953"/>
<evidence type="ECO:0000313" key="1">
    <source>
        <dbReference type="EMBL" id="EFR02269.1"/>
    </source>
</evidence>
<accession>E4UVE2</accession>
<dbReference type="VEuPathDB" id="FungiDB:MGYG_05270"/>
<name>E4UVE2_ARTGP</name>